<gene>
    <name evidence="1" type="ORF">KIW84_063306</name>
</gene>
<comment type="caution">
    <text evidence="1">The sequence shown here is derived from an EMBL/GenBank/DDBJ whole genome shotgun (WGS) entry which is preliminary data.</text>
</comment>
<dbReference type="Gramene" id="Psat06G0330600-T1">
    <property type="protein sequence ID" value="KAI5397439.1"/>
    <property type="gene ID" value="KIW84_063306"/>
</dbReference>
<proteinExistence type="predicted"/>
<sequence>MPLSFHSGGFIHGNEQHLAAVLEDDEEEDCTNFVTHGKACNNLTAVDIPAEEESDEEVSYELSHLLEHERKSIQPFEYQIELVNLGSEDDVKEVKIESRLCPEVKKGLVDLL</sequence>
<dbReference type="EMBL" id="JAMSHJ010000006">
    <property type="protein sequence ID" value="KAI5397439.1"/>
    <property type="molecule type" value="Genomic_DNA"/>
</dbReference>
<evidence type="ECO:0000313" key="1">
    <source>
        <dbReference type="EMBL" id="KAI5397439.1"/>
    </source>
</evidence>
<organism evidence="1 2">
    <name type="scientific">Pisum sativum</name>
    <name type="common">Garden pea</name>
    <name type="synonym">Lathyrus oleraceus</name>
    <dbReference type="NCBI Taxonomy" id="3888"/>
    <lineage>
        <taxon>Eukaryota</taxon>
        <taxon>Viridiplantae</taxon>
        <taxon>Streptophyta</taxon>
        <taxon>Embryophyta</taxon>
        <taxon>Tracheophyta</taxon>
        <taxon>Spermatophyta</taxon>
        <taxon>Magnoliopsida</taxon>
        <taxon>eudicotyledons</taxon>
        <taxon>Gunneridae</taxon>
        <taxon>Pentapetalae</taxon>
        <taxon>rosids</taxon>
        <taxon>fabids</taxon>
        <taxon>Fabales</taxon>
        <taxon>Fabaceae</taxon>
        <taxon>Papilionoideae</taxon>
        <taxon>50 kb inversion clade</taxon>
        <taxon>NPAAA clade</taxon>
        <taxon>Hologalegina</taxon>
        <taxon>IRL clade</taxon>
        <taxon>Fabeae</taxon>
        <taxon>Lathyrus</taxon>
    </lineage>
</organism>
<dbReference type="AlphaFoldDB" id="A0A9D4W7B7"/>
<name>A0A9D4W7B7_PEA</name>
<evidence type="ECO:0000313" key="2">
    <source>
        <dbReference type="Proteomes" id="UP001058974"/>
    </source>
</evidence>
<reference evidence="1 2" key="1">
    <citation type="journal article" date="2022" name="Nat. Genet.">
        <title>Improved pea reference genome and pan-genome highlight genomic features and evolutionary characteristics.</title>
        <authorList>
            <person name="Yang T."/>
            <person name="Liu R."/>
            <person name="Luo Y."/>
            <person name="Hu S."/>
            <person name="Wang D."/>
            <person name="Wang C."/>
            <person name="Pandey M.K."/>
            <person name="Ge S."/>
            <person name="Xu Q."/>
            <person name="Li N."/>
            <person name="Li G."/>
            <person name="Huang Y."/>
            <person name="Saxena R.K."/>
            <person name="Ji Y."/>
            <person name="Li M."/>
            <person name="Yan X."/>
            <person name="He Y."/>
            <person name="Liu Y."/>
            <person name="Wang X."/>
            <person name="Xiang C."/>
            <person name="Varshney R.K."/>
            <person name="Ding H."/>
            <person name="Gao S."/>
            <person name="Zong X."/>
        </authorList>
    </citation>
    <scope>NUCLEOTIDE SEQUENCE [LARGE SCALE GENOMIC DNA]</scope>
    <source>
        <strain evidence="1 2">cv. Zhongwan 6</strain>
    </source>
</reference>
<dbReference type="Proteomes" id="UP001058974">
    <property type="component" value="Chromosome 6"/>
</dbReference>
<protein>
    <submittedName>
        <fullName evidence="1">Uncharacterized protein</fullName>
    </submittedName>
</protein>
<accession>A0A9D4W7B7</accession>
<keyword evidence="2" id="KW-1185">Reference proteome</keyword>